<dbReference type="AlphaFoldDB" id="A0A5B7K8H9"/>
<reference evidence="2 3" key="1">
    <citation type="submission" date="2019-05" db="EMBL/GenBank/DDBJ databases">
        <title>Another draft genome of Portunus trituberculatus and its Hox gene families provides insights of decapod evolution.</title>
        <authorList>
            <person name="Jeong J.-H."/>
            <person name="Song I."/>
            <person name="Kim S."/>
            <person name="Choi T."/>
            <person name="Kim D."/>
            <person name="Ryu S."/>
            <person name="Kim W."/>
        </authorList>
    </citation>
    <scope>NUCLEOTIDE SEQUENCE [LARGE SCALE GENOMIC DNA]</scope>
    <source>
        <tissue evidence="2">Muscle</tissue>
    </source>
</reference>
<comment type="caution">
    <text evidence="2">The sequence shown here is derived from an EMBL/GenBank/DDBJ whole genome shotgun (WGS) entry which is preliminary data.</text>
</comment>
<accession>A0A5B7K8H9</accession>
<protein>
    <submittedName>
        <fullName evidence="2">Uncharacterized protein</fullName>
    </submittedName>
</protein>
<gene>
    <name evidence="2" type="ORF">E2C01_102537</name>
</gene>
<dbReference type="EMBL" id="VSRR010152636">
    <property type="protein sequence ID" value="MPD06712.1"/>
    <property type="molecule type" value="Genomic_DNA"/>
</dbReference>
<organism evidence="2 3">
    <name type="scientific">Portunus trituberculatus</name>
    <name type="common">Swimming crab</name>
    <name type="synonym">Neptunus trituberculatus</name>
    <dbReference type="NCBI Taxonomy" id="210409"/>
    <lineage>
        <taxon>Eukaryota</taxon>
        <taxon>Metazoa</taxon>
        <taxon>Ecdysozoa</taxon>
        <taxon>Arthropoda</taxon>
        <taxon>Crustacea</taxon>
        <taxon>Multicrustacea</taxon>
        <taxon>Malacostraca</taxon>
        <taxon>Eumalacostraca</taxon>
        <taxon>Eucarida</taxon>
        <taxon>Decapoda</taxon>
        <taxon>Pleocyemata</taxon>
        <taxon>Brachyura</taxon>
        <taxon>Eubrachyura</taxon>
        <taxon>Portunoidea</taxon>
        <taxon>Portunidae</taxon>
        <taxon>Portuninae</taxon>
        <taxon>Portunus</taxon>
    </lineage>
</organism>
<feature type="region of interest" description="Disordered" evidence="1">
    <location>
        <begin position="1"/>
        <end position="21"/>
    </location>
</feature>
<keyword evidence="3" id="KW-1185">Reference proteome</keyword>
<proteinExistence type="predicted"/>
<name>A0A5B7K8H9_PORTR</name>
<evidence type="ECO:0000313" key="2">
    <source>
        <dbReference type="EMBL" id="MPD06712.1"/>
    </source>
</evidence>
<sequence>MLSGHVHNPAAPQTCHARRPDARKDITASLRRSPARLHNYGP</sequence>
<evidence type="ECO:0000256" key="1">
    <source>
        <dbReference type="SAM" id="MobiDB-lite"/>
    </source>
</evidence>
<evidence type="ECO:0000313" key="3">
    <source>
        <dbReference type="Proteomes" id="UP000324222"/>
    </source>
</evidence>
<dbReference type="Proteomes" id="UP000324222">
    <property type="component" value="Unassembled WGS sequence"/>
</dbReference>